<name>A0ABW0KT74_9BACT</name>
<dbReference type="PROSITE" id="PS51257">
    <property type="entry name" value="PROKAR_LIPOPROTEIN"/>
    <property type="match status" value="1"/>
</dbReference>
<feature type="signal peptide" evidence="1">
    <location>
        <begin position="1"/>
        <end position="23"/>
    </location>
</feature>
<sequence length="262" mass="27831">MKHAALVPAFVLVLLSVALVSCRSDPTLSVTSSLPRHGLRGKTLAIGGLTAPGTNIYPGQEEESIILVNAEHELRKHLKHSRVLSMAAVQQAVGHAPAKFSSGVPIILGSKLSPAFMRKARGRGIDCLLWIDLRLNSVDADTRQNTFTRTFRNSCSCGKVNGKSCGGGSCASGCSRSCGSYSTESENVVSKIARRTVGASYSLLDTATGHVVWQAESMLTRGNVRSNRSTTGVPVPPTTPLPPTESAIMLRMTHAALDRLPQ</sequence>
<dbReference type="RefSeq" id="WP_377167569.1">
    <property type="nucleotide sequence ID" value="NZ_JBHSMQ010000004.1"/>
</dbReference>
<keyword evidence="3" id="KW-1185">Reference proteome</keyword>
<comment type="caution">
    <text evidence="2">The sequence shown here is derived from an EMBL/GenBank/DDBJ whole genome shotgun (WGS) entry which is preliminary data.</text>
</comment>
<dbReference type="EMBL" id="JBHSMQ010000004">
    <property type="protein sequence ID" value="MFC5455933.1"/>
    <property type="molecule type" value="Genomic_DNA"/>
</dbReference>
<evidence type="ECO:0000256" key="1">
    <source>
        <dbReference type="SAM" id="SignalP"/>
    </source>
</evidence>
<accession>A0ABW0KT74</accession>
<organism evidence="2 3">
    <name type="scientific">Prosthecobacter fluviatilis</name>
    <dbReference type="NCBI Taxonomy" id="445931"/>
    <lineage>
        <taxon>Bacteria</taxon>
        <taxon>Pseudomonadati</taxon>
        <taxon>Verrucomicrobiota</taxon>
        <taxon>Verrucomicrobiia</taxon>
        <taxon>Verrucomicrobiales</taxon>
        <taxon>Verrucomicrobiaceae</taxon>
        <taxon>Prosthecobacter</taxon>
    </lineage>
</organism>
<keyword evidence="1" id="KW-0732">Signal</keyword>
<feature type="chain" id="PRO_5047107386" evidence="1">
    <location>
        <begin position="24"/>
        <end position="262"/>
    </location>
</feature>
<evidence type="ECO:0000313" key="2">
    <source>
        <dbReference type="EMBL" id="MFC5455933.1"/>
    </source>
</evidence>
<protein>
    <submittedName>
        <fullName evidence="2">Uncharacterized protein</fullName>
    </submittedName>
</protein>
<gene>
    <name evidence="2" type="ORF">ACFQDI_13795</name>
</gene>
<reference evidence="3" key="1">
    <citation type="journal article" date="2019" name="Int. J. Syst. Evol. Microbiol.">
        <title>The Global Catalogue of Microorganisms (GCM) 10K type strain sequencing project: providing services to taxonomists for standard genome sequencing and annotation.</title>
        <authorList>
            <consortium name="The Broad Institute Genomics Platform"/>
            <consortium name="The Broad Institute Genome Sequencing Center for Infectious Disease"/>
            <person name="Wu L."/>
            <person name="Ma J."/>
        </authorList>
    </citation>
    <scope>NUCLEOTIDE SEQUENCE [LARGE SCALE GENOMIC DNA]</scope>
    <source>
        <strain evidence="3">CGMCC 4.1469</strain>
    </source>
</reference>
<dbReference type="Proteomes" id="UP001596052">
    <property type="component" value="Unassembled WGS sequence"/>
</dbReference>
<proteinExistence type="predicted"/>
<evidence type="ECO:0000313" key="3">
    <source>
        <dbReference type="Proteomes" id="UP001596052"/>
    </source>
</evidence>